<dbReference type="CDD" id="cd04647">
    <property type="entry name" value="LbH_MAT_like"/>
    <property type="match status" value="1"/>
</dbReference>
<dbReference type="InterPro" id="IPR001451">
    <property type="entry name" value="Hexapep"/>
</dbReference>
<dbReference type="Proteomes" id="UP000050443">
    <property type="component" value="Unassembled WGS sequence"/>
</dbReference>
<dbReference type="SUPFAM" id="SSF51161">
    <property type="entry name" value="Trimeric LpxA-like enzymes"/>
    <property type="match status" value="1"/>
</dbReference>
<comment type="caution">
    <text evidence="1">The sequence shown here is derived from an EMBL/GenBank/DDBJ whole genome shotgun (WGS) entry which is preliminary data.</text>
</comment>
<dbReference type="STRING" id="362413.RC62_3905"/>
<dbReference type="GO" id="GO:0016740">
    <property type="term" value="F:transferase activity"/>
    <property type="evidence" value="ECO:0007669"/>
    <property type="project" value="UniProtKB-KW"/>
</dbReference>
<dbReference type="PATRIC" id="fig|362413.3.peg.3831"/>
<proteinExistence type="predicted"/>
<dbReference type="EMBL" id="JRLF01000007">
    <property type="protein sequence ID" value="KQB41560.1"/>
    <property type="molecule type" value="Genomic_DNA"/>
</dbReference>
<dbReference type="Pfam" id="PF00132">
    <property type="entry name" value="Hexapep"/>
    <property type="match status" value="2"/>
</dbReference>
<evidence type="ECO:0000313" key="1">
    <source>
        <dbReference type="EMBL" id="KQB41560.1"/>
    </source>
</evidence>
<dbReference type="RefSeq" id="WP_167343846.1">
    <property type="nucleotide sequence ID" value="NZ_JRLF01000007.1"/>
</dbReference>
<protein>
    <submittedName>
        <fullName evidence="1">Galactoside O-acetyltransferase</fullName>
    </submittedName>
</protein>
<dbReference type="InterPro" id="IPR051159">
    <property type="entry name" value="Hexapeptide_acetyltransf"/>
</dbReference>
<sequence length="171" mass="18714">MKIANILLKDIFAENYKFKYCHKSVSIKYNCSILNSEKISLSKNVKLNYGVVLQPGYWEISVGENSIINHYSCLYGDIKIGSNVMIAPHVMLAGGYHNTSRIDIPIMLQGDGSKGPIVIEDDVWIGANCVIMDGVTIGKGSVIGAGSVVTKDIQPYKIAFGNPAKIFKSRI</sequence>
<name>A0A0Q0WB60_9FLAO</name>
<keyword evidence="1" id="KW-0808">Transferase</keyword>
<dbReference type="Gene3D" id="2.160.10.10">
    <property type="entry name" value="Hexapeptide repeat proteins"/>
    <property type="match status" value="1"/>
</dbReference>
<dbReference type="InterPro" id="IPR011004">
    <property type="entry name" value="Trimer_LpxA-like_sf"/>
</dbReference>
<dbReference type="AlphaFoldDB" id="A0A0Q0WB60"/>
<accession>A0A0Q0WB60</accession>
<dbReference type="PANTHER" id="PTHR23416">
    <property type="entry name" value="SIALIC ACID SYNTHASE-RELATED"/>
    <property type="match status" value="1"/>
</dbReference>
<gene>
    <name evidence="1" type="ORF">RC62_3905</name>
</gene>
<reference evidence="1 2" key="1">
    <citation type="submission" date="2014-09" db="EMBL/GenBank/DDBJ databases">
        <title>Genome sequence of Flavobacterium aquidurense RC62.</title>
        <authorList>
            <person name="Kim J.F."/>
            <person name="Kwak M.-J."/>
        </authorList>
    </citation>
    <scope>NUCLEOTIDE SEQUENCE [LARGE SCALE GENOMIC DNA]</scope>
    <source>
        <strain evidence="1 2">RC62</strain>
    </source>
</reference>
<organism evidence="1 2">
    <name type="scientific">Flavobacterium aquidurense</name>
    <dbReference type="NCBI Taxonomy" id="362413"/>
    <lineage>
        <taxon>Bacteria</taxon>
        <taxon>Pseudomonadati</taxon>
        <taxon>Bacteroidota</taxon>
        <taxon>Flavobacteriia</taxon>
        <taxon>Flavobacteriales</taxon>
        <taxon>Flavobacteriaceae</taxon>
        <taxon>Flavobacterium</taxon>
    </lineage>
</organism>
<evidence type="ECO:0000313" key="2">
    <source>
        <dbReference type="Proteomes" id="UP000050443"/>
    </source>
</evidence>